<dbReference type="Pfam" id="PF13365">
    <property type="entry name" value="Trypsin_2"/>
    <property type="match status" value="1"/>
</dbReference>
<dbReference type="GO" id="GO:0006508">
    <property type="term" value="P:proteolysis"/>
    <property type="evidence" value="ECO:0007669"/>
    <property type="project" value="UniProtKB-KW"/>
</dbReference>
<gene>
    <name evidence="4" type="ORF">DWE98_24960</name>
</gene>
<evidence type="ECO:0000256" key="2">
    <source>
        <dbReference type="ARBA" id="ARBA00022801"/>
    </source>
</evidence>
<dbReference type="Gene3D" id="2.30.42.10">
    <property type="match status" value="1"/>
</dbReference>
<dbReference type="InterPro" id="IPR009003">
    <property type="entry name" value="Peptidase_S1_PA"/>
</dbReference>
<sequence>MTIDSILQSIVGVRSSIPDDAFTASALGTRREGSGVVIRDSGLVLTIGYLITEAEEVWLTTQAGRVVPAHALAYDQETGFGLVQALDRLDLPAVEFGDAAGARIGEPVVLADGIGQAVRGHIVAKQEFAGYWEYLLDEAIFIAPAHPSWGGAALIGADGKLLGVGSLHLQMGRGEEVADINMIVPIDLLPPILNDLLARGRVDKPPRPWLGAFSAENNGRVVVMSVAEGGPAAQAGLRPGDIISDVQDGEVEGLADFYRKLWASGPAGSEVPIRVVRDGRETWLRVKSADRSSFLRKPHLQ</sequence>
<dbReference type="PROSITE" id="PS50106">
    <property type="entry name" value="PDZ"/>
    <property type="match status" value="1"/>
</dbReference>
<dbReference type="InterPro" id="IPR001478">
    <property type="entry name" value="PDZ"/>
</dbReference>
<dbReference type="SUPFAM" id="SSF50494">
    <property type="entry name" value="Trypsin-like serine proteases"/>
    <property type="match status" value="1"/>
</dbReference>
<dbReference type="GO" id="GO:0004252">
    <property type="term" value="F:serine-type endopeptidase activity"/>
    <property type="evidence" value="ECO:0007669"/>
    <property type="project" value="InterPro"/>
</dbReference>
<evidence type="ECO:0000259" key="3">
    <source>
        <dbReference type="PROSITE" id="PS50106"/>
    </source>
</evidence>
<dbReference type="SMART" id="SM00228">
    <property type="entry name" value="PDZ"/>
    <property type="match status" value="1"/>
</dbReference>
<dbReference type="SUPFAM" id="SSF50156">
    <property type="entry name" value="PDZ domain-like"/>
    <property type="match status" value="1"/>
</dbReference>
<dbReference type="PANTHER" id="PTHR43343">
    <property type="entry name" value="PEPTIDASE S12"/>
    <property type="match status" value="1"/>
</dbReference>
<dbReference type="OrthoDB" id="7296822at2"/>
<dbReference type="RefSeq" id="WP_114832028.1">
    <property type="nucleotide sequence ID" value="NZ_QQTO01000020.1"/>
</dbReference>
<evidence type="ECO:0000313" key="5">
    <source>
        <dbReference type="Proteomes" id="UP000255207"/>
    </source>
</evidence>
<name>A0A370KZF3_9HYPH</name>
<evidence type="ECO:0000256" key="1">
    <source>
        <dbReference type="ARBA" id="ARBA00022670"/>
    </source>
</evidence>
<dbReference type="EMBL" id="QQTP01000019">
    <property type="protein sequence ID" value="RDJ20389.1"/>
    <property type="molecule type" value="Genomic_DNA"/>
</dbReference>
<dbReference type="PRINTS" id="PR00834">
    <property type="entry name" value="PROTEASES2C"/>
</dbReference>
<dbReference type="Gene3D" id="2.40.10.120">
    <property type="match status" value="1"/>
</dbReference>
<keyword evidence="5" id="KW-1185">Reference proteome</keyword>
<proteinExistence type="predicted"/>
<dbReference type="InterPro" id="IPR001940">
    <property type="entry name" value="Peptidase_S1C"/>
</dbReference>
<protein>
    <submittedName>
        <fullName evidence="4">Serine protease</fullName>
    </submittedName>
</protein>
<dbReference type="Pfam" id="PF13180">
    <property type="entry name" value="PDZ_2"/>
    <property type="match status" value="1"/>
</dbReference>
<organism evidence="4 5">
    <name type="scientific">Bosea caraganae</name>
    <dbReference type="NCBI Taxonomy" id="2763117"/>
    <lineage>
        <taxon>Bacteria</taxon>
        <taxon>Pseudomonadati</taxon>
        <taxon>Pseudomonadota</taxon>
        <taxon>Alphaproteobacteria</taxon>
        <taxon>Hyphomicrobiales</taxon>
        <taxon>Boseaceae</taxon>
        <taxon>Bosea</taxon>
    </lineage>
</organism>
<dbReference type="InterPro" id="IPR036034">
    <property type="entry name" value="PDZ_sf"/>
</dbReference>
<reference evidence="5" key="1">
    <citation type="submission" date="2018-07" db="EMBL/GenBank/DDBJ databases">
        <authorList>
            <person name="Safronova V.I."/>
            <person name="Chirak E.R."/>
            <person name="Sazanova A.L."/>
        </authorList>
    </citation>
    <scope>NUCLEOTIDE SEQUENCE [LARGE SCALE GENOMIC DNA]</scope>
    <source>
        <strain evidence="5">RCAM04685</strain>
    </source>
</reference>
<comment type="caution">
    <text evidence="4">The sequence shown here is derived from an EMBL/GenBank/DDBJ whole genome shotgun (WGS) entry which is preliminary data.</text>
</comment>
<accession>A0A370KZF3</accession>
<keyword evidence="1 4" id="KW-0645">Protease</keyword>
<evidence type="ECO:0000313" key="4">
    <source>
        <dbReference type="EMBL" id="RDJ20389.1"/>
    </source>
</evidence>
<dbReference type="AlphaFoldDB" id="A0A370KZF3"/>
<dbReference type="Proteomes" id="UP000255207">
    <property type="component" value="Unassembled WGS sequence"/>
</dbReference>
<dbReference type="PANTHER" id="PTHR43343:SF3">
    <property type="entry name" value="PROTEASE DO-LIKE 8, CHLOROPLASTIC"/>
    <property type="match status" value="1"/>
</dbReference>
<dbReference type="CDD" id="cd06779">
    <property type="entry name" value="cpPDZ_Deg_HtrA-like"/>
    <property type="match status" value="1"/>
</dbReference>
<keyword evidence="2" id="KW-0378">Hydrolase</keyword>
<feature type="domain" description="PDZ" evidence="3">
    <location>
        <begin position="199"/>
        <end position="254"/>
    </location>
</feature>
<dbReference type="InterPro" id="IPR051201">
    <property type="entry name" value="Chloro_Bact_Ser_Proteases"/>
</dbReference>